<organism evidence="2 3">
    <name type="scientific">Plantibacter elymi</name>
    <name type="common">nom. nud.</name>
    <dbReference type="NCBI Taxonomy" id="199708"/>
    <lineage>
        <taxon>Bacteria</taxon>
        <taxon>Bacillati</taxon>
        <taxon>Actinomycetota</taxon>
        <taxon>Actinomycetes</taxon>
        <taxon>Micrococcales</taxon>
        <taxon>Microbacteriaceae</taxon>
        <taxon>Plantibacter</taxon>
    </lineage>
</organism>
<evidence type="ECO:0000256" key="1">
    <source>
        <dbReference type="SAM" id="Phobius"/>
    </source>
</evidence>
<keyword evidence="3" id="KW-1185">Reference proteome</keyword>
<dbReference type="EMBL" id="FXWJ01000002">
    <property type="protein sequence ID" value="SMQ66993.1"/>
    <property type="molecule type" value="Genomic_DNA"/>
</dbReference>
<name>A0ABY1RCL9_9MICO</name>
<accession>A0ABY1RCL9</accession>
<evidence type="ECO:0000313" key="3">
    <source>
        <dbReference type="Proteomes" id="UP000194464"/>
    </source>
</evidence>
<keyword evidence="1" id="KW-0812">Transmembrane</keyword>
<dbReference type="RefSeq" id="WP_133059944.1">
    <property type="nucleotide sequence ID" value="NZ_FXWJ01000002.1"/>
</dbReference>
<evidence type="ECO:0008006" key="4">
    <source>
        <dbReference type="Google" id="ProtNLM"/>
    </source>
</evidence>
<dbReference type="Proteomes" id="UP000194464">
    <property type="component" value="Unassembled WGS sequence"/>
</dbReference>
<comment type="caution">
    <text evidence="2">The sequence shown here is derived from an EMBL/GenBank/DDBJ whole genome shotgun (WGS) entry which is preliminary data.</text>
</comment>
<keyword evidence="1" id="KW-0472">Membrane</keyword>
<gene>
    <name evidence="2" type="ORF">SAMN06295909_1399</name>
</gene>
<feature type="transmembrane region" description="Helical" evidence="1">
    <location>
        <begin position="55"/>
        <end position="78"/>
    </location>
</feature>
<proteinExistence type="predicted"/>
<feature type="transmembrane region" description="Helical" evidence="1">
    <location>
        <begin position="12"/>
        <end position="35"/>
    </location>
</feature>
<feature type="transmembrane region" description="Helical" evidence="1">
    <location>
        <begin position="85"/>
        <end position="108"/>
    </location>
</feature>
<protein>
    <recommendedName>
        <fullName evidence="4">Bacitracin resistance protein</fullName>
    </recommendedName>
</protein>
<sequence length="118" mass="12473">MTSAKPTRPSNTLLGVSVGLTTGAYVLFLLMYSAVWVPGLIFGYPGEAAYWYPVVYLFLPVLFAMLIAAIVVAVVSIASGKSSRLTTVCLAFSVGLVLVSLPLLWFGLPISLLDSVTG</sequence>
<evidence type="ECO:0000313" key="2">
    <source>
        <dbReference type="EMBL" id="SMQ66993.1"/>
    </source>
</evidence>
<keyword evidence="1" id="KW-1133">Transmembrane helix</keyword>
<reference evidence="2 3" key="1">
    <citation type="submission" date="2017-04" db="EMBL/GenBank/DDBJ databases">
        <authorList>
            <person name="Varghese N."/>
            <person name="Submissions S."/>
        </authorList>
    </citation>
    <scope>NUCLEOTIDE SEQUENCE [LARGE SCALE GENOMIC DNA]</scope>
    <source>
        <strain evidence="2 3">VKM Ac-1784</strain>
    </source>
</reference>